<evidence type="ECO:0000313" key="7">
    <source>
        <dbReference type="EMBL" id="KAJ5192617.1"/>
    </source>
</evidence>
<dbReference type="Gene3D" id="4.10.240.10">
    <property type="entry name" value="Zn(2)-C6 fungal-type DNA-binding domain"/>
    <property type="match status" value="1"/>
</dbReference>
<keyword evidence="5" id="KW-0539">Nucleus</keyword>
<dbReference type="GO" id="GO:0045944">
    <property type="term" value="P:positive regulation of transcription by RNA polymerase II"/>
    <property type="evidence" value="ECO:0007669"/>
    <property type="project" value="TreeGrafter"/>
</dbReference>
<keyword evidence="2" id="KW-0805">Transcription regulation</keyword>
<proteinExistence type="predicted"/>
<dbReference type="Pfam" id="PF00172">
    <property type="entry name" value="Zn_clus"/>
    <property type="match status" value="1"/>
</dbReference>
<organism evidence="7 8">
    <name type="scientific">Penicillium cf. viridicatum</name>
    <dbReference type="NCBI Taxonomy" id="2972119"/>
    <lineage>
        <taxon>Eukaryota</taxon>
        <taxon>Fungi</taxon>
        <taxon>Dikarya</taxon>
        <taxon>Ascomycota</taxon>
        <taxon>Pezizomycotina</taxon>
        <taxon>Eurotiomycetes</taxon>
        <taxon>Eurotiomycetidae</taxon>
        <taxon>Eurotiales</taxon>
        <taxon>Aspergillaceae</taxon>
        <taxon>Penicillium</taxon>
    </lineage>
</organism>
<dbReference type="Proteomes" id="UP001150942">
    <property type="component" value="Unassembled WGS sequence"/>
</dbReference>
<sequence length="509" mass="57467">MRAACWTCRNRTIRCDQTGIPCAKCEKAGLECFEQRPLRWVKGIAIRGKMRGRILGEDLKPSSENLPAQLERKQILRSPAKYLTTNITPSFALRDPCGHDLDRSSRFYLDYYNIRITKLFILYDSESNPFRSLLTYAMDNSTLRKCIIAVSARHFANTGQSFDQIDDALSPRFVNANLDALHFKKQTINALLSSLSNPEPSQKDAIMSTILLLIFLDLLESGIEGWKYHLHGAEGLVNLSRSLLGPSASEYINNNPGESVRETRRFVDRQLSLVSTFGGALSGSKSSHKFGINVDESMNQESIIRSFLGCPVFLLGAIRYFSNQRHVIETLDMHDDLSTHKHIRDTLTMLELTANFDCLEWASGSVHSTVSLAVETRKLSLLSEAYRTATVLYGKRVLRAFKTSSGTIAVDNEELVLRLLDVINSLKCDPALFKCLLWPTFIAGLECQNHSEQQVVIGFLKMLWDLTCCLNVINASKMLHDHWKRKHFDGTLASGESEFYVIEQGWLLI</sequence>
<keyword evidence="4" id="KW-0804">Transcription</keyword>
<evidence type="ECO:0000259" key="6">
    <source>
        <dbReference type="PROSITE" id="PS50048"/>
    </source>
</evidence>
<dbReference type="GO" id="GO:0000976">
    <property type="term" value="F:transcription cis-regulatory region binding"/>
    <property type="evidence" value="ECO:0007669"/>
    <property type="project" value="TreeGrafter"/>
</dbReference>
<reference evidence="7" key="1">
    <citation type="submission" date="2022-11" db="EMBL/GenBank/DDBJ databases">
        <authorList>
            <person name="Petersen C."/>
        </authorList>
    </citation>
    <scope>NUCLEOTIDE SEQUENCE</scope>
    <source>
        <strain evidence="7">IBT 20477</strain>
    </source>
</reference>
<dbReference type="SUPFAM" id="SSF57701">
    <property type="entry name" value="Zn2/Cys6 DNA-binding domain"/>
    <property type="match status" value="1"/>
</dbReference>
<dbReference type="GO" id="GO:0005634">
    <property type="term" value="C:nucleus"/>
    <property type="evidence" value="ECO:0007669"/>
    <property type="project" value="UniProtKB-SubCell"/>
</dbReference>
<dbReference type="SMART" id="SM00066">
    <property type="entry name" value="GAL4"/>
    <property type="match status" value="1"/>
</dbReference>
<feature type="domain" description="Zn(2)-C6 fungal-type" evidence="6">
    <location>
        <begin position="4"/>
        <end position="32"/>
    </location>
</feature>
<dbReference type="InterPro" id="IPR021858">
    <property type="entry name" value="Fun_TF"/>
</dbReference>
<evidence type="ECO:0000256" key="3">
    <source>
        <dbReference type="ARBA" id="ARBA00023125"/>
    </source>
</evidence>
<dbReference type="GO" id="GO:0000981">
    <property type="term" value="F:DNA-binding transcription factor activity, RNA polymerase II-specific"/>
    <property type="evidence" value="ECO:0007669"/>
    <property type="project" value="InterPro"/>
</dbReference>
<dbReference type="InterPro" id="IPR036864">
    <property type="entry name" value="Zn2-C6_fun-type_DNA-bd_sf"/>
</dbReference>
<dbReference type="InterPro" id="IPR001138">
    <property type="entry name" value="Zn2Cys6_DnaBD"/>
</dbReference>
<keyword evidence="3" id="KW-0238">DNA-binding</keyword>
<reference evidence="7" key="2">
    <citation type="journal article" date="2023" name="IMA Fungus">
        <title>Comparative genomic study of the Penicillium genus elucidates a diverse pangenome and 15 lateral gene transfer events.</title>
        <authorList>
            <person name="Petersen C."/>
            <person name="Sorensen T."/>
            <person name="Nielsen M.R."/>
            <person name="Sondergaard T.E."/>
            <person name="Sorensen J.L."/>
            <person name="Fitzpatrick D.A."/>
            <person name="Frisvad J.C."/>
            <person name="Nielsen K.L."/>
        </authorList>
    </citation>
    <scope>NUCLEOTIDE SEQUENCE</scope>
    <source>
        <strain evidence="7">IBT 20477</strain>
    </source>
</reference>
<evidence type="ECO:0000256" key="4">
    <source>
        <dbReference type="ARBA" id="ARBA00023163"/>
    </source>
</evidence>
<dbReference type="PROSITE" id="PS50048">
    <property type="entry name" value="ZN2_CY6_FUNGAL_2"/>
    <property type="match status" value="1"/>
</dbReference>
<keyword evidence="8" id="KW-1185">Reference proteome</keyword>
<dbReference type="PANTHER" id="PTHR37534:SF8">
    <property type="entry name" value="ZN(II)2CYS6 TRANSCRIPTION FACTOR (EUROFUNG)"/>
    <property type="match status" value="1"/>
</dbReference>
<accession>A0A9W9JAF5</accession>
<name>A0A9W9JAF5_9EURO</name>
<evidence type="ECO:0000256" key="5">
    <source>
        <dbReference type="ARBA" id="ARBA00023242"/>
    </source>
</evidence>
<evidence type="ECO:0000313" key="8">
    <source>
        <dbReference type="Proteomes" id="UP001150942"/>
    </source>
</evidence>
<protein>
    <recommendedName>
        <fullName evidence="6">Zn(2)-C6 fungal-type domain-containing protein</fullName>
    </recommendedName>
</protein>
<dbReference type="AlphaFoldDB" id="A0A9W9JAF5"/>
<evidence type="ECO:0000256" key="1">
    <source>
        <dbReference type="ARBA" id="ARBA00004123"/>
    </source>
</evidence>
<dbReference type="GO" id="GO:0008270">
    <property type="term" value="F:zinc ion binding"/>
    <property type="evidence" value="ECO:0007669"/>
    <property type="project" value="InterPro"/>
</dbReference>
<dbReference type="EMBL" id="JAPQKQ010000006">
    <property type="protein sequence ID" value="KAJ5192617.1"/>
    <property type="molecule type" value="Genomic_DNA"/>
</dbReference>
<dbReference type="Pfam" id="PF11951">
    <property type="entry name" value="Fungal_trans_2"/>
    <property type="match status" value="1"/>
</dbReference>
<comment type="caution">
    <text evidence="7">The sequence shown here is derived from an EMBL/GenBank/DDBJ whole genome shotgun (WGS) entry which is preliminary data.</text>
</comment>
<evidence type="ECO:0000256" key="2">
    <source>
        <dbReference type="ARBA" id="ARBA00023015"/>
    </source>
</evidence>
<dbReference type="PANTHER" id="PTHR37534">
    <property type="entry name" value="TRANSCRIPTIONAL ACTIVATOR PROTEIN UGA3"/>
    <property type="match status" value="1"/>
</dbReference>
<dbReference type="CDD" id="cd00067">
    <property type="entry name" value="GAL4"/>
    <property type="match status" value="1"/>
</dbReference>
<comment type="subcellular location">
    <subcellularLocation>
        <location evidence="1">Nucleus</location>
    </subcellularLocation>
</comment>
<dbReference type="OrthoDB" id="5130013at2759"/>
<gene>
    <name evidence="7" type="ORF">N7449_008759</name>
</gene>